<keyword evidence="3" id="KW-0378">Hydrolase</keyword>
<comment type="similarity">
    <text evidence="4">Belongs to the HepT RNase toxin family.</text>
</comment>
<dbReference type="Pfam" id="PF01934">
    <property type="entry name" value="HepT-like"/>
    <property type="match status" value="1"/>
</dbReference>
<dbReference type="InterPro" id="IPR052379">
    <property type="entry name" value="Type_VII_TA_RNase"/>
</dbReference>
<evidence type="ECO:0000313" key="5">
    <source>
        <dbReference type="EMBL" id="ACT17312.1"/>
    </source>
</evidence>
<keyword evidence="1" id="KW-1277">Toxin-antitoxin system</keyword>
<evidence type="ECO:0008006" key="6">
    <source>
        <dbReference type="Google" id="ProtNLM"/>
    </source>
</evidence>
<evidence type="ECO:0000256" key="1">
    <source>
        <dbReference type="ARBA" id="ARBA00022649"/>
    </source>
</evidence>
<organism evidence="5">
    <name type="scientific">Geobacter sp. (strain M21)</name>
    <dbReference type="NCBI Taxonomy" id="443144"/>
    <lineage>
        <taxon>Bacteria</taxon>
        <taxon>Pseudomonadati</taxon>
        <taxon>Thermodesulfobacteriota</taxon>
        <taxon>Desulfuromonadia</taxon>
        <taxon>Geobacterales</taxon>
        <taxon>Geobacteraceae</taxon>
        <taxon>Geobacter</taxon>
    </lineage>
</organism>
<dbReference type="InterPro" id="IPR037038">
    <property type="entry name" value="HepT-like_sf"/>
</dbReference>
<dbReference type="InterPro" id="IPR008201">
    <property type="entry name" value="HepT-like"/>
</dbReference>
<dbReference type="eggNOG" id="COG2445">
    <property type="taxonomic scope" value="Bacteria"/>
</dbReference>
<reference evidence="5" key="1">
    <citation type="submission" date="2009-07" db="EMBL/GenBank/DDBJ databases">
        <title>Complete sequence of Geobacter sp. M21.</title>
        <authorList>
            <consortium name="US DOE Joint Genome Institute"/>
            <person name="Lucas S."/>
            <person name="Copeland A."/>
            <person name="Lapidus A."/>
            <person name="Glavina del Rio T."/>
            <person name="Dalin E."/>
            <person name="Tice H."/>
            <person name="Bruce D."/>
            <person name="Goodwin L."/>
            <person name="Pitluck S."/>
            <person name="Saunders E."/>
            <person name="Brettin T."/>
            <person name="Detter J.C."/>
            <person name="Han C."/>
            <person name="Larimer F."/>
            <person name="Land M."/>
            <person name="Hauser L."/>
            <person name="Kyrpides N."/>
            <person name="Ovchinnikova G."/>
            <person name="Lovley D."/>
        </authorList>
    </citation>
    <scope>NUCLEOTIDE SEQUENCE [LARGE SCALE GENOMIC DNA]</scope>
    <source>
        <strain evidence="5">M21</strain>
    </source>
</reference>
<sequence>MNDIILNKKDSIERCVGQIRNYYMLSSDVPFEEDYLRQDAIAFNLLRACEQCINLANHAIKIGKLGLPKESRDSFRLLAANGVIPKELAARLEGMVGFRNVLVHEYQRLDIKLMVDVIENKRDDLLLYVDMIVEHYLNKAE</sequence>
<name>C6E3P7_GEOSM</name>
<proteinExistence type="inferred from homology"/>
<evidence type="ECO:0000256" key="4">
    <source>
        <dbReference type="ARBA" id="ARBA00024207"/>
    </source>
</evidence>
<dbReference type="OrthoDB" id="5368533at2"/>
<dbReference type="NCBIfam" id="NF047751">
    <property type="entry name" value="HepT_toxin"/>
    <property type="match status" value="1"/>
</dbReference>
<keyword evidence="2" id="KW-0540">Nuclease</keyword>
<protein>
    <recommendedName>
        <fullName evidence="6">DUF86 domain-containing protein</fullName>
    </recommendedName>
</protein>
<dbReference type="GO" id="GO:0016787">
    <property type="term" value="F:hydrolase activity"/>
    <property type="evidence" value="ECO:0007669"/>
    <property type="project" value="UniProtKB-KW"/>
</dbReference>
<dbReference type="Gene3D" id="1.20.120.580">
    <property type="entry name" value="bsu32300-like"/>
    <property type="match status" value="1"/>
</dbReference>
<dbReference type="AlphaFoldDB" id="C6E3P7"/>
<evidence type="ECO:0000256" key="3">
    <source>
        <dbReference type="ARBA" id="ARBA00022801"/>
    </source>
</evidence>
<accession>C6E3P7</accession>
<dbReference type="PANTHER" id="PTHR33397">
    <property type="entry name" value="UPF0331 PROTEIN YUTE"/>
    <property type="match status" value="1"/>
</dbReference>
<dbReference type="EMBL" id="CP001661">
    <property type="protein sequence ID" value="ACT17312.1"/>
    <property type="molecule type" value="Genomic_DNA"/>
</dbReference>
<dbReference type="GO" id="GO:0110001">
    <property type="term" value="C:toxin-antitoxin complex"/>
    <property type="evidence" value="ECO:0007669"/>
    <property type="project" value="InterPro"/>
</dbReference>
<dbReference type="HOGENOM" id="CLU_142825_1_1_7"/>
<dbReference type="STRING" id="443144.GM21_1251"/>
<dbReference type="GO" id="GO:0004540">
    <property type="term" value="F:RNA nuclease activity"/>
    <property type="evidence" value="ECO:0007669"/>
    <property type="project" value="InterPro"/>
</dbReference>
<dbReference type="SUPFAM" id="SSF81593">
    <property type="entry name" value="Nucleotidyltransferase substrate binding subunit/domain"/>
    <property type="match status" value="1"/>
</dbReference>
<dbReference type="KEGG" id="gem:GM21_1251"/>
<dbReference type="PANTHER" id="PTHR33397:SF3">
    <property type="entry name" value="MRNA NUCLEASE HEPT"/>
    <property type="match status" value="1"/>
</dbReference>
<evidence type="ECO:0000256" key="2">
    <source>
        <dbReference type="ARBA" id="ARBA00022722"/>
    </source>
</evidence>
<gene>
    <name evidence="5" type="ordered locus">GM21_1251</name>
</gene>